<dbReference type="PANTHER" id="PTHR43755:SF1">
    <property type="entry name" value="FAD-DEPENDENT PYRIDINE NUCLEOTIDE-DISULPHIDE OXIDOREDUCTASE"/>
    <property type="match status" value="1"/>
</dbReference>
<dbReference type="InterPro" id="IPR052541">
    <property type="entry name" value="SQRD"/>
</dbReference>
<evidence type="ECO:0000259" key="5">
    <source>
        <dbReference type="Pfam" id="PF21706"/>
    </source>
</evidence>
<evidence type="ECO:0000256" key="1">
    <source>
        <dbReference type="ARBA" id="ARBA00022630"/>
    </source>
</evidence>
<evidence type="ECO:0000313" key="7">
    <source>
        <dbReference type="Proteomes" id="UP000000647"/>
    </source>
</evidence>
<feature type="domain" description="Sulfide dehydrogenase [flavocytochrome c] flavoprotein chain central" evidence="5">
    <location>
        <begin position="173"/>
        <end position="289"/>
    </location>
</feature>
<keyword evidence="6" id="KW-0560">Oxidoreductase</keyword>
<keyword evidence="1" id="KW-0285">Flavoprotein</keyword>
<dbReference type="InterPro" id="IPR015323">
    <property type="entry name" value="FlavoCytC_S_DH_flav-bd"/>
</dbReference>
<organism evidence="6 7">
    <name type="scientific">Halorhodospira halophila (strain DSM 244 / SL1)</name>
    <name type="common">Ectothiorhodospira halophila (strain DSM 244 / SL1)</name>
    <dbReference type="NCBI Taxonomy" id="349124"/>
    <lineage>
        <taxon>Bacteria</taxon>
        <taxon>Pseudomonadati</taxon>
        <taxon>Pseudomonadota</taxon>
        <taxon>Gammaproteobacteria</taxon>
        <taxon>Chromatiales</taxon>
        <taxon>Ectothiorhodospiraceae</taxon>
        <taxon>Halorhodospira</taxon>
    </lineage>
</organism>
<dbReference type="SUPFAM" id="SSF55424">
    <property type="entry name" value="FAD/NAD-linked reductases, dimerisation (C-terminal) domain"/>
    <property type="match status" value="1"/>
</dbReference>
<evidence type="ECO:0000259" key="4">
    <source>
        <dbReference type="Pfam" id="PF09242"/>
    </source>
</evidence>
<dbReference type="OrthoDB" id="9802771at2"/>
<accession>A1WW76</accession>
<dbReference type="STRING" id="349124.Hhal_1163"/>
<reference evidence="6 7" key="2">
    <citation type="journal article" date="2013" name="Stand. Genomic Sci.">
        <title>Complete genome sequence of Halorhodospira halophila SL1.</title>
        <authorList>
            <person name="Challacombe J.F."/>
            <person name="Majid S."/>
            <person name="Deole R."/>
            <person name="Brettin T.S."/>
            <person name="Bruce D."/>
            <person name="Delano S.F."/>
            <person name="Detter J.C."/>
            <person name="Gleasner C.D."/>
            <person name="Han C.S."/>
            <person name="Misra M."/>
            <person name="Reitenga K.G."/>
            <person name="Mikhailova N."/>
            <person name="Woyke T."/>
            <person name="Pitluck S."/>
            <person name="Nolan M."/>
            <person name="Land M.L."/>
            <person name="Saunders E."/>
            <person name="Tapia R."/>
            <person name="Lapidus A."/>
            <person name="Ivanova N."/>
            <person name="Hoff W.D."/>
        </authorList>
    </citation>
    <scope>NUCLEOTIDE SEQUENCE [LARGE SCALE GENOMIC DNA]</scope>
    <source>
        <strain evidence="7">DSM 244 / SL1</strain>
    </source>
</reference>
<dbReference type="InterPro" id="IPR049386">
    <property type="entry name" value="FCSD_central"/>
</dbReference>
<dbReference type="GO" id="GO:0016491">
    <property type="term" value="F:oxidoreductase activity"/>
    <property type="evidence" value="ECO:0007669"/>
    <property type="project" value="UniProtKB-KW"/>
</dbReference>
<dbReference type="InterPro" id="IPR036188">
    <property type="entry name" value="FAD/NAD-bd_sf"/>
</dbReference>
<dbReference type="InterPro" id="IPR023753">
    <property type="entry name" value="FAD/NAD-binding_dom"/>
</dbReference>
<sequence>MRGSISRRSFLQLGASSLGVAALGPLVGPLTAHAGQQLDARIVVIGGGSAGATAAKYLKHYAPGLRVTLLEPNETYYTCYAGNWYLGGFRELETLGHGYGNLRDRHDVEVIHDRAMAIDPGSKEVDTRTNGKLTYDRLIVAPGIEFAWDRVEGMGPEDTEAIPHAWEGGRPFEVLRRQLKDLEDGGTVLVCPPEEPYRCPPGPYERMALIAHYLKQEKPRAKILGLDPKETFSKQDLFKQGWEALYGDMIEWIPGSQGGAPERISVSDRKVFTDGGAQAHTGDVINFIPPQRAGAIAQEADLVDDTGWCPVNQKTFESTRHSDIYIIGDAAVAGAMPKSAHAANNHGKLVAATIASDLRGDSLPDFPTVNTCYSLVSPEWGITIAGVYEHQEGEITEIEGAGGLSPLDADRDQREIEAMYAPGWYESITEDIFG</sequence>
<dbReference type="Pfam" id="PF21706">
    <property type="entry name" value="FCSD_central"/>
    <property type="match status" value="1"/>
</dbReference>
<dbReference type="AlphaFoldDB" id="A1WW76"/>
<evidence type="ECO:0000256" key="2">
    <source>
        <dbReference type="ARBA" id="ARBA00022827"/>
    </source>
</evidence>
<evidence type="ECO:0000259" key="3">
    <source>
        <dbReference type="Pfam" id="PF07992"/>
    </source>
</evidence>
<dbReference type="RefSeq" id="WP_011813961.1">
    <property type="nucleotide sequence ID" value="NC_008789.1"/>
</dbReference>
<feature type="domain" description="Flavocytochrome c sulphide dehydrogenase flavin-binding" evidence="4">
    <location>
        <begin position="367"/>
        <end position="433"/>
    </location>
</feature>
<gene>
    <name evidence="6" type="ordered locus">Hhal_1163</name>
</gene>
<reference evidence="7" key="1">
    <citation type="submission" date="2006-12" db="EMBL/GenBank/DDBJ databases">
        <title>Complete sequence of Halorhodospira halophila SL1.</title>
        <authorList>
            <consortium name="US DOE Joint Genome Institute"/>
            <person name="Copeland A."/>
            <person name="Lucas S."/>
            <person name="Lapidus A."/>
            <person name="Barry K."/>
            <person name="Detter J.C."/>
            <person name="Glavina del Rio T."/>
            <person name="Hammon N."/>
            <person name="Israni S."/>
            <person name="Dalin E."/>
            <person name="Tice H."/>
            <person name="Pitluck S."/>
            <person name="Saunders E."/>
            <person name="Brettin T."/>
            <person name="Bruce D."/>
            <person name="Han C."/>
            <person name="Tapia R."/>
            <person name="Schmutz J."/>
            <person name="Larimer F."/>
            <person name="Land M."/>
            <person name="Hauser L."/>
            <person name="Kyrpides N."/>
            <person name="Mikhailova N."/>
            <person name="Hoff W."/>
            <person name="Richardson P."/>
        </authorList>
    </citation>
    <scope>NUCLEOTIDE SEQUENCE [LARGE SCALE GENOMIC DNA]</scope>
    <source>
        <strain evidence="7">DSM 244 / SL1</strain>
    </source>
</reference>
<dbReference type="InterPro" id="IPR016156">
    <property type="entry name" value="FAD/NAD-linked_Rdtase_dimer_sf"/>
</dbReference>
<feature type="domain" description="FAD/NAD(P)-binding" evidence="3">
    <location>
        <begin position="41"/>
        <end position="145"/>
    </location>
</feature>
<keyword evidence="2" id="KW-0274">FAD</keyword>
<dbReference type="PROSITE" id="PS51318">
    <property type="entry name" value="TAT"/>
    <property type="match status" value="1"/>
</dbReference>
<dbReference type="Proteomes" id="UP000000647">
    <property type="component" value="Chromosome"/>
</dbReference>
<dbReference type="InterPro" id="IPR037092">
    <property type="entry name" value="FlavoCytC_S_DH_flav-bd_sf"/>
</dbReference>
<name>A1WW76_HALHL</name>
<dbReference type="GO" id="GO:0050660">
    <property type="term" value="F:flavin adenine dinucleotide binding"/>
    <property type="evidence" value="ECO:0007669"/>
    <property type="project" value="InterPro"/>
</dbReference>
<dbReference type="Pfam" id="PF09242">
    <property type="entry name" value="FCSD-flav_bind"/>
    <property type="match status" value="1"/>
</dbReference>
<dbReference type="Pfam" id="PF07992">
    <property type="entry name" value="Pyr_redox_2"/>
    <property type="match status" value="1"/>
</dbReference>
<dbReference type="HOGENOM" id="CLU_030742_0_0_6"/>
<dbReference type="Gene3D" id="3.90.760.10">
    <property type="entry name" value="Flavocytochrome c sulphide dehydrogenase, flavin-binding domain"/>
    <property type="match status" value="1"/>
</dbReference>
<proteinExistence type="predicted"/>
<evidence type="ECO:0000313" key="6">
    <source>
        <dbReference type="EMBL" id="ABM61938.1"/>
    </source>
</evidence>
<dbReference type="KEGG" id="hha:Hhal_1163"/>
<dbReference type="EC" id="1.8.2.-" evidence="6"/>
<dbReference type="Gene3D" id="3.50.50.60">
    <property type="entry name" value="FAD/NAD(P)-binding domain"/>
    <property type="match status" value="2"/>
</dbReference>
<dbReference type="EMBL" id="CP000544">
    <property type="protein sequence ID" value="ABM61938.1"/>
    <property type="molecule type" value="Genomic_DNA"/>
</dbReference>
<keyword evidence="7" id="KW-1185">Reference proteome</keyword>
<dbReference type="SUPFAM" id="SSF51905">
    <property type="entry name" value="FAD/NAD(P)-binding domain"/>
    <property type="match status" value="2"/>
</dbReference>
<dbReference type="eggNOG" id="COG0446">
    <property type="taxonomic scope" value="Bacteria"/>
</dbReference>
<protein>
    <submittedName>
        <fullName evidence="6">Sulfide dehydrogenase (Flavocytochrome), flavoprotein subunit</fullName>
        <ecNumber evidence="6">1.8.2.-</ecNumber>
    </submittedName>
</protein>
<dbReference type="PANTHER" id="PTHR43755">
    <property type="match status" value="1"/>
</dbReference>
<dbReference type="InterPro" id="IPR006311">
    <property type="entry name" value="TAT_signal"/>
</dbReference>